<accession>L1KYS1</accession>
<dbReference type="Proteomes" id="UP000010411">
    <property type="component" value="Unassembled WGS sequence"/>
</dbReference>
<organism evidence="1 2">
    <name type="scientific">Streptomyces ipomoeae 91-03</name>
    <dbReference type="NCBI Taxonomy" id="698759"/>
    <lineage>
        <taxon>Bacteria</taxon>
        <taxon>Bacillati</taxon>
        <taxon>Actinomycetota</taxon>
        <taxon>Actinomycetes</taxon>
        <taxon>Kitasatosporales</taxon>
        <taxon>Streptomycetaceae</taxon>
        <taxon>Streptomyces</taxon>
    </lineage>
</organism>
<evidence type="ECO:0000313" key="1">
    <source>
        <dbReference type="EMBL" id="EKX65493.1"/>
    </source>
</evidence>
<evidence type="ECO:0000313" key="2">
    <source>
        <dbReference type="Proteomes" id="UP000010411"/>
    </source>
</evidence>
<protein>
    <submittedName>
        <fullName evidence="1">Uncharacterized protein</fullName>
    </submittedName>
</protein>
<dbReference type="EMBL" id="AEJC01000288">
    <property type="protein sequence ID" value="EKX65493.1"/>
    <property type="molecule type" value="Genomic_DNA"/>
</dbReference>
<reference evidence="1 2" key="1">
    <citation type="submission" date="2012-11" db="EMBL/GenBank/DDBJ databases">
        <authorList>
            <person name="Huguet-Tapia J.C."/>
            <person name="Durkin A.S."/>
            <person name="Pettis G.S."/>
            <person name="Badger J.H."/>
        </authorList>
    </citation>
    <scope>NUCLEOTIDE SEQUENCE [LARGE SCALE GENOMIC DNA]</scope>
    <source>
        <strain evidence="1 2">91-03</strain>
    </source>
</reference>
<proteinExistence type="predicted"/>
<dbReference type="AlphaFoldDB" id="L1KYS1"/>
<gene>
    <name evidence="1" type="ORF">STRIP9103_08138</name>
</gene>
<keyword evidence="2" id="KW-1185">Reference proteome</keyword>
<comment type="caution">
    <text evidence="1">The sequence shown here is derived from an EMBL/GenBank/DDBJ whole genome shotgun (WGS) entry which is preliminary data.</text>
</comment>
<sequence>MSADAEGLTTHLTEPGLLVLRERLAERLLAVPATPRLLALQALLLALLEQRHDRVGQRLLHGLLHGVADGSGERAVQREGHVRVRLLGEFRPVLQLLLDLLDLLERLLHLLGDLLGRLLTRLLDGLLDHLGDLLLAAQLLATELLAVLLEGLSTGHHRHECSVQCHGEVSTRSCADLSDKSDT</sequence>
<name>L1KYS1_9ACTN</name>